<evidence type="ECO:0000313" key="5">
    <source>
        <dbReference type="EMBL" id="NGP18500.1"/>
    </source>
</evidence>
<organism evidence="5 6">
    <name type="scientific">Devosia aurantiaca</name>
    <dbReference type="NCBI Taxonomy" id="2714858"/>
    <lineage>
        <taxon>Bacteria</taxon>
        <taxon>Pseudomonadati</taxon>
        <taxon>Pseudomonadota</taxon>
        <taxon>Alphaproteobacteria</taxon>
        <taxon>Hyphomicrobiales</taxon>
        <taxon>Devosiaceae</taxon>
        <taxon>Devosia</taxon>
    </lineage>
</organism>
<gene>
    <name evidence="5" type="ORF">G5575_13305</name>
</gene>
<dbReference type="Gene3D" id="1.10.10.10">
    <property type="entry name" value="Winged helix-like DNA-binding domain superfamily/Winged helix DNA-binding domain"/>
    <property type="match status" value="1"/>
</dbReference>
<comment type="caution">
    <text evidence="5">The sequence shown here is derived from an EMBL/GenBank/DDBJ whole genome shotgun (WGS) entry which is preliminary data.</text>
</comment>
<dbReference type="Pfam" id="PF13545">
    <property type="entry name" value="HTH_Crp_2"/>
    <property type="match status" value="1"/>
</dbReference>
<evidence type="ECO:0000313" key="6">
    <source>
        <dbReference type="Proteomes" id="UP000474802"/>
    </source>
</evidence>
<dbReference type="InterPro" id="IPR014710">
    <property type="entry name" value="RmlC-like_jellyroll"/>
</dbReference>
<name>A0A6M1SMZ7_9HYPH</name>
<dbReference type="InterPro" id="IPR036388">
    <property type="entry name" value="WH-like_DNA-bd_sf"/>
</dbReference>
<dbReference type="GO" id="GO:0003677">
    <property type="term" value="F:DNA binding"/>
    <property type="evidence" value="ECO:0007669"/>
    <property type="project" value="UniProtKB-KW"/>
</dbReference>
<feature type="domain" description="HTH crp-type" evidence="4">
    <location>
        <begin position="155"/>
        <end position="230"/>
    </location>
</feature>
<dbReference type="Gene3D" id="2.60.120.10">
    <property type="entry name" value="Jelly Rolls"/>
    <property type="match status" value="1"/>
</dbReference>
<dbReference type="InterPro" id="IPR018490">
    <property type="entry name" value="cNMP-bd_dom_sf"/>
</dbReference>
<evidence type="ECO:0000259" key="4">
    <source>
        <dbReference type="PROSITE" id="PS51063"/>
    </source>
</evidence>
<dbReference type="InterPro" id="IPR000595">
    <property type="entry name" value="cNMP-bd_dom"/>
</dbReference>
<keyword evidence="6" id="KW-1185">Reference proteome</keyword>
<sequence length="247" mass="26814">MSNFAGTLLGNDPVERFLHRLSLFEPLDAEARDAVRRSINRGPLIPPLQELQPDALQDVSVLLSGWICHFRLLGNGRRQITTLVVPGDFVDFGFLVGTVSSLQCVTTAHSQIGRIRTRAFGKLALQFPALLRASQRAAAVDAAIGRERIISLGVRTAAERLASILCELWFRLSAIGLTSAEGSYDLPMTQAELGAAVGLSTVHVNRTLQSLRRTGAISLQSGKVWIRDLEKLTALAGFDPAYLSLQA</sequence>
<dbReference type="SUPFAM" id="SSF46785">
    <property type="entry name" value="Winged helix' DNA-binding domain"/>
    <property type="match status" value="1"/>
</dbReference>
<dbReference type="Proteomes" id="UP000474802">
    <property type="component" value="Unassembled WGS sequence"/>
</dbReference>
<dbReference type="SUPFAM" id="SSF51206">
    <property type="entry name" value="cAMP-binding domain-like"/>
    <property type="match status" value="1"/>
</dbReference>
<dbReference type="EMBL" id="JAALFG010000002">
    <property type="protein sequence ID" value="NGP18500.1"/>
    <property type="molecule type" value="Genomic_DNA"/>
</dbReference>
<protein>
    <submittedName>
        <fullName evidence="5">Crp/Fnr family transcriptional regulator</fullName>
    </submittedName>
</protein>
<keyword evidence="2" id="KW-0238">DNA-binding</keyword>
<accession>A0A6M1SMZ7</accession>
<reference evidence="5 6" key="2">
    <citation type="submission" date="2020-03" db="EMBL/GenBank/DDBJ databases">
        <title>Devosia chinhatensis sp. nov., isolated from a hexachlorocyclohexane (HCH) dump site in India.</title>
        <authorList>
            <person name="Kumar M."/>
            <person name="Lal R."/>
        </authorList>
    </citation>
    <scope>NUCLEOTIDE SEQUENCE [LARGE SCALE GENOMIC DNA]</scope>
    <source>
        <strain evidence="5 6">H239</strain>
    </source>
</reference>
<proteinExistence type="predicted"/>
<dbReference type="CDD" id="cd00038">
    <property type="entry name" value="CAP_ED"/>
    <property type="match status" value="1"/>
</dbReference>
<evidence type="ECO:0000256" key="3">
    <source>
        <dbReference type="ARBA" id="ARBA00023163"/>
    </source>
</evidence>
<dbReference type="InterPro" id="IPR012318">
    <property type="entry name" value="HTH_CRP"/>
</dbReference>
<keyword evidence="3" id="KW-0804">Transcription</keyword>
<evidence type="ECO:0000256" key="2">
    <source>
        <dbReference type="ARBA" id="ARBA00023125"/>
    </source>
</evidence>
<dbReference type="GO" id="GO:0006355">
    <property type="term" value="P:regulation of DNA-templated transcription"/>
    <property type="evidence" value="ECO:0007669"/>
    <property type="project" value="InterPro"/>
</dbReference>
<keyword evidence="1" id="KW-0805">Transcription regulation</keyword>
<dbReference type="InterPro" id="IPR036390">
    <property type="entry name" value="WH_DNA-bd_sf"/>
</dbReference>
<evidence type="ECO:0000256" key="1">
    <source>
        <dbReference type="ARBA" id="ARBA00023015"/>
    </source>
</evidence>
<dbReference type="RefSeq" id="WP_164534701.1">
    <property type="nucleotide sequence ID" value="NZ_JAALFG010000002.1"/>
</dbReference>
<dbReference type="SMART" id="SM00419">
    <property type="entry name" value="HTH_CRP"/>
    <property type="match status" value="1"/>
</dbReference>
<dbReference type="Pfam" id="PF00027">
    <property type="entry name" value="cNMP_binding"/>
    <property type="match status" value="1"/>
</dbReference>
<dbReference type="PROSITE" id="PS51063">
    <property type="entry name" value="HTH_CRP_2"/>
    <property type="match status" value="1"/>
</dbReference>
<dbReference type="AlphaFoldDB" id="A0A6M1SMZ7"/>
<reference evidence="5 6" key="1">
    <citation type="submission" date="2020-02" db="EMBL/GenBank/DDBJ databases">
        <authorList>
            <person name="Khan S.A."/>
            <person name="Jeon C.O."/>
            <person name="Chun B.H."/>
        </authorList>
    </citation>
    <scope>NUCLEOTIDE SEQUENCE [LARGE SCALE GENOMIC DNA]</scope>
    <source>
        <strain evidence="5 6">H239</strain>
    </source>
</reference>